<dbReference type="AlphaFoldDB" id="C6BVP7"/>
<feature type="transmembrane region" description="Helical" evidence="1">
    <location>
        <begin position="188"/>
        <end position="212"/>
    </location>
</feature>
<feature type="transmembrane region" description="Helical" evidence="1">
    <location>
        <begin position="311"/>
        <end position="335"/>
    </location>
</feature>
<feature type="transmembrane region" description="Helical" evidence="1">
    <location>
        <begin position="15"/>
        <end position="34"/>
    </location>
</feature>
<reference evidence="2 3" key="1">
    <citation type="submission" date="2009-06" db="EMBL/GenBank/DDBJ databases">
        <title>Complete sequence of Desulfovibrio salexigens DSM 2638.</title>
        <authorList>
            <consortium name="US DOE Joint Genome Institute"/>
            <person name="Lucas S."/>
            <person name="Copeland A."/>
            <person name="Lapidus A."/>
            <person name="Glavina del Rio T."/>
            <person name="Tice H."/>
            <person name="Bruce D."/>
            <person name="Goodwin L."/>
            <person name="Pitluck S."/>
            <person name="Munk A.C."/>
            <person name="Brettin T."/>
            <person name="Detter J.C."/>
            <person name="Han C."/>
            <person name="Tapia R."/>
            <person name="Larimer F."/>
            <person name="Land M."/>
            <person name="Hauser L."/>
            <person name="Kyrpides N."/>
            <person name="Anderson I."/>
            <person name="Wall J.D."/>
            <person name="Arkin A.P."/>
            <person name="Dehal P."/>
            <person name="Chivian D."/>
            <person name="Giles B."/>
            <person name="Hazen T.C."/>
        </authorList>
    </citation>
    <scope>NUCLEOTIDE SEQUENCE [LARGE SCALE GENOMIC DNA]</scope>
    <source>
        <strain evidence="3">ATCC 14822 / DSM 2638 / NCIMB 8403 / VKM B-1763</strain>
    </source>
</reference>
<feature type="transmembrane region" description="Helical" evidence="1">
    <location>
        <begin position="65"/>
        <end position="84"/>
    </location>
</feature>
<feature type="transmembrane region" description="Helical" evidence="1">
    <location>
        <begin position="40"/>
        <end position="58"/>
    </location>
</feature>
<dbReference type="OrthoDB" id="5448792at2"/>
<feature type="transmembrane region" description="Helical" evidence="1">
    <location>
        <begin position="155"/>
        <end position="176"/>
    </location>
</feature>
<dbReference type="RefSeq" id="WP_012765787.1">
    <property type="nucleotide sequence ID" value="NC_012881.1"/>
</dbReference>
<feature type="transmembrane region" description="Helical" evidence="1">
    <location>
        <begin position="128"/>
        <end position="149"/>
    </location>
</feature>
<feature type="transmembrane region" description="Helical" evidence="1">
    <location>
        <begin position="268"/>
        <end position="291"/>
    </location>
</feature>
<dbReference type="eggNOG" id="ENOG50317NA">
    <property type="taxonomic scope" value="Bacteria"/>
</dbReference>
<protein>
    <submittedName>
        <fullName evidence="2">Uncharacterized protein</fullName>
    </submittedName>
</protein>
<evidence type="ECO:0000256" key="1">
    <source>
        <dbReference type="SAM" id="Phobius"/>
    </source>
</evidence>
<feature type="transmembrane region" description="Helical" evidence="1">
    <location>
        <begin position="104"/>
        <end position="121"/>
    </location>
</feature>
<name>C6BVP7_MARSD</name>
<gene>
    <name evidence="2" type="ordered locus">Desal_0191</name>
</gene>
<accession>C6BVP7</accession>
<proteinExistence type="predicted"/>
<dbReference type="STRING" id="526222.Desal_0191"/>
<dbReference type="KEGG" id="dsa:Desal_0191"/>
<keyword evidence="3" id="KW-1185">Reference proteome</keyword>
<evidence type="ECO:0000313" key="3">
    <source>
        <dbReference type="Proteomes" id="UP000002601"/>
    </source>
</evidence>
<dbReference type="HOGENOM" id="CLU_643605_0_0_7"/>
<dbReference type="EMBL" id="CP001649">
    <property type="protein sequence ID" value="ACS78261.1"/>
    <property type="molecule type" value="Genomic_DNA"/>
</dbReference>
<keyword evidence="1" id="KW-0812">Transmembrane</keyword>
<evidence type="ECO:0000313" key="2">
    <source>
        <dbReference type="EMBL" id="ACS78261.1"/>
    </source>
</evidence>
<feature type="transmembrane region" description="Helical" evidence="1">
    <location>
        <begin position="218"/>
        <end position="236"/>
    </location>
</feature>
<sequence>MSSDNKALTASETPLALFSLGLPITMAAFSLSGYAAPSNLAEILATGLAVLGLTLEMLRGDRETVAPLWFRAGIPAILITWISYKHFSGFTQPLLDYLPWLMESKPLLFLLISILWLSLFPPPSTKQISFWSSCLALLICAEFILRFFILHDPAMPTLFGISSISGPILLVGLCATLHNAEKNTFSRLLILAGIFCTLGRDIIFAAILIMLIFGPKGWSKKFLLVLCMLLFNYLSLQVQEMTFMNRQDLPSYWLWFSILELVANNPELLLTGFPLTVPLPLNVPASLWTIWHGQQQVWTGSGIYLFHIPPFWLHLLSSWGLAGSCLIAASGTVVYRRFPSTMLGGLITTVIVCGFFSPLLYHPACALILFPAFITATTPEVQSFKFE</sequence>
<keyword evidence="1" id="KW-0472">Membrane</keyword>
<dbReference type="Proteomes" id="UP000002601">
    <property type="component" value="Chromosome"/>
</dbReference>
<organism evidence="2 3">
    <name type="scientific">Maridesulfovibrio salexigens (strain ATCC 14822 / DSM 2638 / NCIMB 8403 / VKM B-1763)</name>
    <name type="common">Desulfovibrio salexigens</name>
    <dbReference type="NCBI Taxonomy" id="526222"/>
    <lineage>
        <taxon>Bacteria</taxon>
        <taxon>Pseudomonadati</taxon>
        <taxon>Thermodesulfobacteriota</taxon>
        <taxon>Desulfovibrionia</taxon>
        <taxon>Desulfovibrionales</taxon>
        <taxon>Desulfovibrionaceae</taxon>
        <taxon>Maridesulfovibrio</taxon>
    </lineage>
</organism>
<keyword evidence="1" id="KW-1133">Transmembrane helix</keyword>
<feature type="transmembrane region" description="Helical" evidence="1">
    <location>
        <begin position="342"/>
        <end position="361"/>
    </location>
</feature>